<keyword evidence="1" id="KW-1015">Disulfide bond</keyword>
<dbReference type="InterPro" id="IPR058912">
    <property type="entry name" value="HTH_animal"/>
</dbReference>
<dbReference type="InterPro" id="IPR000305">
    <property type="entry name" value="GIY-YIG_endonuc"/>
</dbReference>
<dbReference type="SUPFAM" id="SSF49854">
    <property type="entry name" value="Spermadhesin, CUB domain"/>
    <property type="match status" value="3"/>
</dbReference>
<dbReference type="Proteomes" id="UP001152320">
    <property type="component" value="Chromosome 7"/>
</dbReference>
<dbReference type="InterPro" id="IPR000477">
    <property type="entry name" value="RT_dom"/>
</dbReference>
<dbReference type="OrthoDB" id="6369184at2759"/>
<dbReference type="PROSITE" id="PS50878">
    <property type="entry name" value="RT_POL"/>
    <property type="match status" value="1"/>
</dbReference>
<protein>
    <submittedName>
        <fullName evidence="6">Cubilin</fullName>
    </submittedName>
</protein>
<evidence type="ECO:0000313" key="6">
    <source>
        <dbReference type="EMBL" id="KAJ8039375.1"/>
    </source>
</evidence>
<feature type="domain" description="Reverse transcriptase" evidence="5">
    <location>
        <begin position="1"/>
        <end position="153"/>
    </location>
</feature>
<dbReference type="Gene3D" id="2.60.120.290">
    <property type="entry name" value="Spermadhesin, CUB domain"/>
    <property type="match status" value="2"/>
</dbReference>
<dbReference type="InterPro" id="IPR035901">
    <property type="entry name" value="GIY-YIG_endonuc_sf"/>
</dbReference>
<comment type="caution">
    <text evidence="2">Lacks conserved residue(s) required for the propagation of feature annotation.</text>
</comment>
<dbReference type="Pfam" id="PF26215">
    <property type="entry name" value="HTH_animal"/>
    <property type="match status" value="1"/>
</dbReference>
<dbReference type="InterPro" id="IPR035914">
    <property type="entry name" value="Sperma_CUB_dom_sf"/>
</dbReference>
<evidence type="ECO:0000259" key="4">
    <source>
        <dbReference type="PROSITE" id="PS50164"/>
    </source>
</evidence>
<evidence type="ECO:0000259" key="3">
    <source>
        <dbReference type="PROSITE" id="PS01180"/>
    </source>
</evidence>
<dbReference type="CDD" id="cd10442">
    <property type="entry name" value="GIY-YIG_PLEs"/>
    <property type="match status" value="1"/>
</dbReference>
<feature type="domain" description="GIY-YIG" evidence="4">
    <location>
        <begin position="357"/>
        <end position="452"/>
    </location>
</feature>
<organism evidence="6 7">
    <name type="scientific">Holothuria leucospilota</name>
    <name type="common">Black long sea cucumber</name>
    <name type="synonym">Mertensiothuria leucospilota</name>
    <dbReference type="NCBI Taxonomy" id="206669"/>
    <lineage>
        <taxon>Eukaryota</taxon>
        <taxon>Metazoa</taxon>
        <taxon>Echinodermata</taxon>
        <taxon>Eleutherozoa</taxon>
        <taxon>Echinozoa</taxon>
        <taxon>Holothuroidea</taxon>
        <taxon>Aspidochirotacea</taxon>
        <taxon>Aspidochirotida</taxon>
        <taxon>Holothuriidae</taxon>
        <taxon>Holothuria</taxon>
    </lineage>
</organism>
<reference evidence="6" key="1">
    <citation type="submission" date="2021-10" db="EMBL/GenBank/DDBJ databases">
        <title>Tropical sea cucumber genome reveals ecological adaptation and Cuvierian tubules defense mechanism.</title>
        <authorList>
            <person name="Chen T."/>
        </authorList>
    </citation>
    <scope>NUCLEOTIDE SEQUENCE</scope>
    <source>
        <strain evidence="6">Nanhai2018</strain>
        <tissue evidence="6">Muscle</tissue>
    </source>
</reference>
<evidence type="ECO:0000313" key="7">
    <source>
        <dbReference type="Proteomes" id="UP001152320"/>
    </source>
</evidence>
<dbReference type="PANTHER" id="PTHR21301:SF10">
    <property type="entry name" value="REVERSE TRANSCRIPTASE DOMAIN-CONTAINING PROTEIN"/>
    <property type="match status" value="1"/>
</dbReference>
<dbReference type="PANTHER" id="PTHR21301">
    <property type="entry name" value="REVERSE TRANSCRIPTASE"/>
    <property type="match status" value="1"/>
</dbReference>
<dbReference type="SMART" id="SM00042">
    <property type="entry name" value="CUB"/>
    <property type="match status" value="2"/>
</dbReference>
<accession>A0A9Q1HB19</accession>
<dbReference type="InterPro" id="IPR000859">
    <property type="entry name" value="CUB_dom"/>
</dbReference>
<feature type="domain" description="CUB" evidence="3">
    <location>
        <begin position="450"/>
        <end position="504"/>
    </location>
</feature>
<gene>
    <name evidence="6" type="ORF">HOLleu_17069</name>
</gene>
<dbReference type="EMBL" id="JAIZAY010000007">
    <property type="protein sequence ID" value="KAJ8039375.1"/>
    <property type="molecule type" value="Genomic_DNA"/>
</dbReference>
<keyword evidence="7" id="KW-1185">Reference proteome</keyword>
<comment type="caution">
    <text evidence="6">The sequence shown here is derived from an EMBL/GenBank/DDBJ whole genome shotgun (WGS) entry which is preliminary data.</text>
</comment>
<dbReference type="SUPFAM" id="SSF82771">
    <property type="entry name" value="GIY-YIG endonuclease"/>
    <property type="match status" value="1"/>
</dbReference>
<evidence type="ECO:0000256" key="1">
    <source>
        <dbReference type="ARBA" id="ARBA00023157"/>
    </source>
</evidence>
<evidence type="ECO:0000259" key="5">
    <source>
        <dbReference type="PROSITE" id="PS50878"/>
    </source>
</evidence>
<evidence type="ECO:0000256" key="2">
    <source>
        <dbReference type="PROSITE-ProRule" id="PRU00059"/>
    </source>
</evidence>
<proteinExistence type="predicted"/>
<sequence length="746" mass="83634">MDVSSLYTSIPHHAALAAIRHYLDQRQDPNIPTTTFLRLTELVLTQNCFQFNGRFFRQIKGVAMGTKLGPSVACLTMGHFEEQLFSRYTGIKPILYKRYIDDIVGVAVGPRNDLEKFINFAETFCPFLKFTHCISNSSVVFLDTEISISDRQIKSNLHFKPTDSHNYLMYPSNHPRSCTNSIPFSQLLRARRICSDDQDFAKVSKQIISFFEQRQYPQRVLSNALKRIQGIDRASALAPKTDHTPTRRIPLVLSFHPSVTPIVRAICRNVETLRHDPSTRDHFPDPPITAFRIEKNISKHLVRASQPQAVVPDTPGTFPCNRGRCNTCPVVSYDKNLSIVGPNNNRFNVHQHFTCTSANVVYVLVCKRCNILYVGETKRRLADRVTEHLRSIKQNLPGFPVATHFNPPSTCSIRDLMVSAAISCRGSDHDRLTAENRLIMKLGTLSPHGLNVYDGRDTSAPLLANLCGFVTPSPIRSTSNEMFVTFTSDASDRNFGFQAAFVFLDDSSASCIEFIVPEDDFSDSNEDCIYYVNTLDAQQQVVVYFDLDLDCDSDTLLVFDGGSADGELLLDGAVDVCPLGTTDQLQVHGSKNHMLILFNSTNHSFLTGIDSASTYADPIENNCDGFYNESGSTFTSPNYPFNYNNHDDCEYLAVAPAGMIIQVEFSSFDVEQHPLCVWDSVRLSQRISQQGAATRGSSYRLGGFSFNVALVFIVHSDKRRILSDEGVGKNIRCGTKIFLIDVRREY</sequence>
<feature type="domain" description="CUB" evidence="3">
    <location>
        <begin position="623"/>
        <end position="683"/>
    </location>
</feature>
<dbReference type="CDD" id="cd00041">
    <property type="entry name" value="CUB"/>
    <property type="match status" value="2"/>
</dbReference>
<name>A0A9Q1HB19_HOLLE</name>
<dbReference type="Pfam" id="PF00431">
    <property type="entry name" value="CUB"/>
    <property type="match status" value="2"/>
</dbReference>
<dbReference type="AlphaFoldDB" id="A0A9Q1HB19"/>
<dbReference type="PROSITE" id="PS50164">
    <property type="entry name" value="GIY_YIG"/>
    <property type="match status" value="1"/>
</dbReference>
<dbReference type="PROSITE" id="PS01180">
    <property type="entry name" value="CUB"/>
    <property type="match status" value="2"/>
</dbReference>